<sequence>MKEISKIKYSAFTLLTLLILGMASFVSRPFAPSQELLVCGDSQVLIVDYLKSKDSIPAVVWRWDAREVKELPEKYRTSYFKSVDDSKSVAGGKQILISSSSGGVALVNRADKKLLFYAHVPNAHSIELLPNNRVVVAGSTAKGGNCVALFNISQPEKVIFRDSLYSGHGVVWDTKRQKLYALGYDQLRQYILQDWNSTSPKLKLEKKWKIPGLSGHDLQLSPDGNALFLTEHDNPWIFNLKTAEFTKLPELAGTANVKSFGKHPQTGQLIFTIPEESWWTYHVKFLNPTRSLAFPGMHVYKARWVENK</sequence>
<evidence type="ECO:0000313" key="1">
    <source>
        <dbReference type="EMBL" id="GEO07256.1"/>
    </source>
</evidence>
<gene>
    <name evidence="1" type="ORF">AAE02nite_49200</name>
</gene>
<protein>
    <submittedName>
        <fullName evidence="1">Uncharacterized protein</fullName>
    </submittedName>
</protein>
<dbReference type="Gene3D" id="2.130.10.10">
    <property type="entry name" value="YVTN repeat-like/Quinoprotein amine dehydrogenase"/>
    <property type="match status" value="1"/>
</dbReference>
<dbReference type="InterPro" id="IPR011047">
    <property type="entry name" value="Quinoprotein_ADH-like_sf"/>
</dbReference>
<dbReference type="SUPFAM" id="SSF50998">
    <property type="entry name" value="Quinoprotein alcohol dehydrogenase-like"/>
    <property type="match status" value="1"/>
</dbReference>
<proteinExistence type="predicted"/>
<dbReference type="Proteomes" id="UP000321532">
    <property type="component" value="Unassembled WGS sequence"/>
</dbReference>
<dbReference type="EMBL" id="BJYS01000055">
    <property type="protein sequence ID" value="GEO07256.1"/>
    <property type="molecule type" value="Genomic_DNA"/>
</dbReference>
<keyword evidence="2" id="KW-1185">Reference proteome</keyword>
<dbReference type="InterPro" id="IPR045383">
    <property type="entry name" value="DUF6528"/>
</dbReference>
<reference evidence="1 2" key="1">
    <citation type="submission" date="2019-07" db="EMBL/GenBank/DDBJ databases">
        <title>Whole genome shotgun sequence of Adhaeribacter aerolatus NBRC 106133.</title>
        <authorList>
            <person name="Hosoyama A."/>
            <person name="Uohara A."/>
            <person name="Ohji S."/>
            <person name="Ichikawa N."/>
        </authorList>
    </citation>
    <scope>NUCLEOTIDE SEQUENCE [LARGE SCALE GENOMIC DNA]</scope>
    <source>
        <strain evidence="1 2">NBRC 106133</strain>
    </source>
</reference>
<dbReference type="AlphaFoldDB" id="A0A512B5K8"/>
<name>A0A512B5K8_9BACT</name>
<dbReference type="OrthoDB" id="7577105at2"/>
<dbReference type="Pfam" id="PF20138">
    <property type="entry name" value="DUF6528"/>
    <property type="match status" value="1"/>
</dbReference>
<comment type="caution">
    <text evidence="1">The sequence shown here is derived from an EMBL/GenBank/DDBJ whole genome shotgun (WGS) entry which is preliminary data.</text>
</comment>
<evidence type="ECO:0000313" key="2">
    <source>
        <dbReference type="Proteomes" id="UP000321532"/>
    </source>
</evidence>
<dbReference type="RefSeq" id="WP_146905045.1">
    <property type="nucleotide sequence ID" value="NZ_BJYS01000055.1"/>
</dbReference>
<accession>A0A512B5K8</accession>
<dbReference type="InterPro" id="IPR015943">
    <property type="entry name" value="WD40/YVTN_repeat-like_dom_sf"/>
</dbReference>
<organism evidence="1 2">
    <name type="scientific">Adhaeribacter aerolatus</name>
    <dbReference type="NCBI Taxonomy" id="670289"/>
    <lineage>
        <taxon>Bacteria</taxon>
        <taxon>Pseudomonadati</taxon>
        <taxon>Bacteroidota</taxon>
        <taxon>Cytophagia</taxon>
        <taxon>Cytophagales</taxon>
        <taxon>Hymenobacteraceae</taxon>
        <taxon>Adhaeribacter</taxon>
    </lineage>
</organism>